<dbReference type="Gene3D" id="2.60.120.1440">
    <property type="match status" value="1"/>
</dbReference>
<dbReference type="AlphaFoldDB" id="A4A0C0"/>
<accession>A4A0C0</accession>
<dbReference type="SUPFAM" id="SSF49899">
    <property type="entry name" value="Concanavalin A-like lectins/glucanases"/>
    <property type="match status" value="1"/>
</dbReference>
<dbReference type="InterPro" id="IPR012373">
    <property type="entry name" value="Ferrdict_sens_TM"/>
</dbReference>
<evidence type="ECO:0000313" key="5">
    <source>
        <dbReference type="EMBL" id="EAQ77740.1"/>
    </source>
</evidence>
<keyword evidence="1" id="KW-0732">Signal</keyword>
<keyword evidence="3" id="KW-0472">Membrane</keyword>
<gene>
    <name evidence="5" type="ORF">DSM3645_25262</name>
</gene>
<dbReference type="OrthoDB" id="258532at2"/>
<protein>
    <recommendedName>
        <fullName evidence="4">LamG-like jellyroll fold domain-containing protein</fullName>
    </recommendedName>
</protein>
<proteinExistence type="predicted"/>
<name>A4A0C0_9BACT</name>
<feature type="transmembrane region" description="Helical" evidence="3">
    <location>
        <begin position="75"/>
        <end position="96"/>
    </location>
</feature>
<evidence type="ECO:0000256" key="3">
    <source>
        <dbReference type="SAM" id="Phobius"/>
    </source>
</evidence>
<dbReference type="EMBL" id="AANZ01000028">
    <property type="protein sequence ID" value="EAQ77740.1"/>
    <property type="molecule type" value="Genomic_DNA"/>
</dbReference>
<reference evidence="5 6" key="1">
    <citation type="submission" date="2006-02" db="EMBL/GenBank/DDBJ databases">
        <authorList>
            <person name="Amann R."/>
            <person name="Ferriera S."/>
            <person name="Johnson J."/>
            <person name="Kravitz S."/>
            <person name="Halpern A."/>
            <person name="Remington K."/>
            <person name="Beeson K."/>
            <person name="Tran B."/>
            <person name="Rogers Y.-H."/>
            <person name="Friedman R."/>
            <person name="Venter J.C."/>
        </authorList>
    </citation>
    <scope>NUCLEOTIDE SEQUENCE [LARGE SCALE GENOMIC DNA]</scope>
    <source>
        <strain evidence="5 6">DSM 3645</strain>
    </source>
</reference>
<dbReference type="InterPro" id="IPR006558">
    <property type="entry name" value="LamG-like"/>
</dbReference>
<dbReference type="InterPro" id="IPR013320">
    <property type="entry name" value="ConA-like_dom_sf"/>
</dbReference>
<dbReference type="PANTHER" id="PTHR30273:SF2">
    <property type="entry name" value="PROTEIN FECR"/>
    <property type="match status" value="1"/>
</dbReference>
<dbReference type="SMART" id="SM00560">
    <property type="entry name" value="LamGL"/>
    <property type="match status" value="1"/>
</dbReference>
<comment type="caution">
    <text evidence="5">The sequence shown here is derived from an EMBL/GenBank/DDBJ whole genome shotgun (WGS) entry which is preliminary data.</text>
</comment>
<dbReference type="STRING" id="314230.DSM3645_25262"/>
<evidence type="ECO:0000259" key="4">
    <source>
        <dbReference type="SMART" id="SM00560"/>
    </source>
</evidence>
<dbReference type="PANTHER" id="PTHR30273">
    <property type="entry name" value="PERIPLASMIC SIGNAL SENSOR AND SIGMA FACTOR ACTIVATOR FECR-RELATED"/>
    <property type="match status" value="1"/>
</dbReference>
<dbReference type="Gene3D" id="2.60.120.200">
    <property type="match status" value="1"/>
</dbReference>
<dbReference type="Pfam" id="PF13385">
    <property type="entry name" value="Laminin_G_3"/>
    <property type="match status" value="1"/>
</dbReference>
<evidence type="ECO:0000313" key="6">
    <source>
        <dbReference type="Proteomes" id="UP000004358"/>
    </source>
</evidence>
<dbReference type="GO" id="GO:0016989">
    <property type="term" value="F:sigma factor antagonist activity"/>
    <property type="evidence" value="ECO:0007669"/>
    <property type="project" value="TreeGrafter"/>
</dbReference>
<organism evidence="5 6">
    <name type="scientific">Blastopirellula marina DSM 3645</name>
    <dbReference type="NCBI Taxonomy" id="314230"/>
    <lineage>
        <taxon>Bacteria</taxon>
        <taxon>Pseudomonadati</taxon>
        <taxon>Planctomycetota</taxon>
        <taxon>Planctomycetia</taxon>
        <taxon>Pirellulales</taxon>
        <taxon>Pirellulaceae</taxon>
        <taxon>Blastopirellula</taxon>
    </lineage>
</organism>
<feature type="domain" description="LamG-like jellyroll fold" evidence="4">
    <location>
        <begin position="385"/>
        <end position="528"/>
    </location>
</feature>
<dbReference type="Proteomes" id="UP000004358">
    <property type="component" value="Unassembled WGS sequence"/>
</dbReference>
<dbReference type="InterPro" id="IPR006860">
    <property type="entry name" value="FecR"/>
</dbReference>
<keyword evidence="2" id="KW-1015">Disulfide bond</keyword>
<keyword evidence="3" id="KW-1133">Transmembrane helix</keyword>
<evidence type="ECO:0000256" key="2">
    <source>
        <dbReference type="ARBA" id="ARBA00023157"/>
    </source>
</evidence>
<dbReference type="RefSeq" id="WP_002652948.1">
    <property type="nucleotide sequence ID" value="NZ_CH672376.1"/>
</dbReference>
<dbReference type="eggNOG" id="COG3712">
    <property type="taxonomic scope" value="Bacteria"/>
</dbReference>
<dbReference type="Pfam" id="PF04773">
    <property type="entry name" value="FecR"/>
    <property type="match status" value="1"/>
</dbReference>
<keyword evidence="3" id="KW-0812">Transmembrane</keyword>
<sequence length="541" mass="60261">MNSEWQKELQDLLSALLDEDHLEPAQQTRLRELLEAHPEAREIYLDYFEMHGNLTDGLVPPAQVEKIKIWSWGKYHWAGLGLLALAASLLITVGLYQGILFNSGTGEPIAQNSQPLSQPTEREEAIDETIAVLLTSVGAVWDSGSGKLQPGTTLLPGRLKLVQGLACIQFYSGASVVLEGPADLDLQNAYQVYCYQGRLRAIVPPQAKGFVIESPQMDLVDLGTEFGMQVDQLGQVEVHVFDGKVELHEPGTRHVAPAPRELTDGRAIAVDMEGTEKVIPFNNDAFPAMSELSSRSNAALNELHESWKQYAQTLTKDPRLKHYYNFEPSSSNHRRLVNQAENSDGTYGGAVVGCQWTEGRWPNSTAFEWKRPGDRVRVYVPGEFDELTLMAWVRIDGLDYLYSGLMLTDEFKLEMPHWQIDEQGRIIFCVKASESSYYIRSKPVFGPSNFGQWTHLVVVYDGPGKQMKLFANGQVVAVLPIQDPPKIKIGPATIGNWGISTPGNPAPIRNLNGRMDEFMLFDAALSDEEIQMIYSTGQPNQ</sequence>
<evidence type="ECO:0000256" key="1">
    <source>
        <dbReference type="ARBA" id="ARBA00022729"/>
    </source>
</evidence>
<dbReference type="HOGENOM" id="CLU_487353_0_0_0"/>